<keyword evidence="7" id="KW-0449">Lipoprotein</keyword>
<keyword evidence="4" id="KW-0732">Signal</keyword>
<dbReference type="PANTHER" id="PTHR35789:SF1">
    <property type="entry name" value="SPORE GERMINATION PROTEIN B3"/>
    <property type="match status" value="1"/>
</dbReference>
<comment type="similarity">
    <text evidence="2">Belongs to the GerABKC lipoprotein family.</text>
</comment>
<evidence type="ECO:0000256" key="1">
    <source>
        <dbReference type="ARBA" id="ARBA00004635"/>
    </source>
</evidence>
<gene>
    <name evidence="10" type="ORF">PAT3040_04947</name>
</gene>
<evidence type="ECO:0000259" key="9">
    <source>
        <dbReference type="Pfam" id="PF25198"/>
    </source>
</evidence>
<reference evidence="10 11" key="1">
    <citation type="submission" date="2017-08" db="EMBL/GenBank/DDBJ databases">
        <title>Substantial Increase in Enzyme Production by Combined Drug-Resistance Mutations in Paenibacillus agaridevorans.</title>
        <authorList>
            <person name="Tanaka Y."/>
            <person name="Funane K."/>
            <person name="Hosaka T."/>
            <person name="Shiwa Y."/>
            <person name="Fujita N."/>
            <person name="Miyazaki T."/>
            <person name="Yoshikawa H."/>
            <person name="Murakami K."/>
            <person name="Kasahara K."/>
            <person name="Inaoka T."/>
            <person name="Hiraga Y."/>
            <person name="Ochi K."/>
        </authorList>
    </citation>
    <scope>NUCLEOTIDE SEQUENCE [LARGE SCALE GENOMIC DNA]</scope>
    <source>
        <strain evidence="10 11">T-3040</strain>
    </source>
</reference>
<accession>A0A2R5EX47</accession>
<dbReference type="InterPro" id="IPR008844">
    <property type="entry name" value="Spore_GerAC-like"/>
</dbReference>
<keyword evidence="3" id="KW-0309">Germination</keyword>
<organism evidence="10 11">
    <name type="scientific">Paenibacillus agaridevorans</name>
    <dbReference type="NCBI Taxonomy" id="171404"/>
    <lineage>
        <taxon>Bacteria</taxon>
        <taxon>Bacillati</taxon>
        <taxon>Bacillota</taxon>
        <taxon>Bacilli</taxon>
        <taxon>Bacillales</taxon>
        <taxon>Paenibacillaceae</taxon>
        <taxon>Paenibacillus</taxon>
    </lineage>
</organism>
<name>A0A2R5EX47_9BACL</name>
<dbReference type="InterPro" id="IPR046953">
    <property type="entry name" value="Spore_GerAC-like_C"/>
</dbReference>
<sequence length="420" mass="47074">MKRRLPLWRKLWSGMAIRLIKRLALTVIIASILIPLTGCWDIRYLDKLGVVIALGVDDDPSGKFRYELTVQVVLPQNATSRDGGGNGSPVMTLTEKGDTVFEAIRKMSAKTSRRLFFSHTQLLVIHESTAKKGIFPLMDLIDRNADIRTDISVVIARGVKAAKLLQIRTQMESVPANQIKETILVDQNAKGQLYSVLVRDITRISKSEGQQIAVPAVGVEGDPEAGSTKEIVDRINPKVLPELKTMAVFDGGRLIGYLPPKQSQGLTWSLNKLQNTVLKFPCANGKGHYIMEVIRTDTKVKAEKPKGESEWPTVKMEIRMQSSVHEVTCPGLSINDEQTLLALEEKLNAVVEKEIKSTVDWLMDRKLDALGWGEQIYRDQPALWKQMKARWKTIFPQIQYEIHCISHVESLGARTDAITE</sequence>
<evidence type="ECO:0000256" key="6">
    <source>
        <dbReference type="ARBA" id="ARBA00023139"/>
    </source>
</evidence>
<proteinExistence type="inferred from homology"/>
<evidence type="ECO:0000259" key="8">
    <source>
        <dbReference type="Pfam" id="PF05504"/>
    </source>
</evidence>
<dbReference type="AlphaFoldDB" id="A0A2R5EX47"/>
<feature type="domain" description="Spore germination protein N-terminal" evidence="9">
    <location>
        <begin position="41"/>
        <end position="217"/>
    </location>
</feature>
<evidence type="ECO:0000313" key="11">
    <source>
        <dbReference type="Proteomes" id="UP000245202"/>
    </source>
</evidence>
<dbReference type="InterPro" id="IPR038501">
    <property type="entry name" value="Spore_GerAC_C_sf"/>
</dbReference>
<evidence type="ECO:0000256" key="5">
    <source>
        <dbReference type="ARBA" id="ARBA00023136"/>
    </source>
</evidence>
<dbReference type="Gene3D" id="3.30.300.210">
    <property type="entry name" value="Nutrient germinant receptor protein C, domain 3"/>
    <property type="match status" value="1"/>
</dbReference>
<keyword evidence="6" id="KW-0564">Palmitate</keyword>
<feature type="domain" description="Spore germination GerAC-like C-terminal" evidence="8">
    <location>
        <begin position="246"/>
        <end position="412"/>
    </location>
</feature>
<evidence type="ECO:0000256" key="7">
    <source>
        <dbReference type="ARBA" id="ARBA00023288"/>
    </source>
</evidence>
<keyword evidence="5" id="KW-0472">Membrane</keyword>
<dbReference type="EMBL" id="BDQX01000292">
    <property type="protein sequence ID" value="GBG10229.1"/>
    <property type="molecule type" value="Genomic_DNA"/>
</dbReference>
<dbReference type="GO" id="GO:0016020">
    <property type="term" value="C:membrane"/>
    <property type="evidence" value="ECO:0007669"/>
    <property type="project" value="UniProtKB-SubCell"/>
</dbReference>
<dbReference type="NCBIfam" id="TIGR02887">
    <property type="entry name" value="spore_ger_x_C"/>
    <property type="match status" value="1"/>
</dbReference>
<dbReference type="RefSeq" id="WP_108994778.1">
    <property type="nucleotide sequence ID" value="NZ_BDQX01000292.1"/>
</dbReference>
<evidence type="ECO:0000256" key="3">
    <source>
        <dbReference type="ARBA" id="ARBA00022544"/>
    </source>
</evidence>
<comment type="caution">
    <text evidence="10">The sequence shown here is derived from an EMBL/GenBank/DDBJ whole genome shotgun (WGS) entry which is preliminary data.</text>
</comment>
<keyword evidence="11" id="KW-1185">Reference proteome</keyword>
<evidence type="ECO:0000256" key="4">
    <source>
        <dbReference type="ARBA" id="ARBA00022729"/>
    </source>
</evidence>
<comment type="subcellular location">
    <subcellularLocation>
        <location evidence="1">Membrane</location>
        <topology evidence="1">Lipid-anchor</topology>
    </subcellularLocation>
</comment>
<dbReference type="Pfam" id="PF25198">
    <property type="entry name" value="Spore_GerAC_N"/>
    <property type="match status" value="1"/>
</dbReference>
<dbReference type="Proteomes" id="UP000245202">
    <property type="component" value="Unassembled WGS sequence"/>
</dbReference>
<evidence type="ECO:0000313" key="10">
    <source>
        <dbReference type="EMBL" id="GBG10229.1"/>
    </source>
</evidence>
<dbReference type="InterPro" id="IPR057336">
    <property type="entry name" value="GerAC_N"/>
</dbReference>
<dbReference type="GO" id="GO:0009847">
    <property type="term" value="P:spore germination"/>
    <property type="evidence" value="ECO:0007669"/>
    <property type="project" value="InterPro"/>
</dbReference>
<dbReference type="PANTHER" id="PTHR35789">
    <property type="entry name" value="SPORE GERMINATION PROTEIN B3"/>
    <property type="match status" value="1"/>
</dbReference>
<dbReference type="Gene3D" id="6.20.190.10">
    <property type="entry name" value="Nutrient germinant receptor protein C, domain 1"/>
    <property type="match status" value="1"/>
</dbReference>
<dbReference type="Pfam" id="PF05504">
    <property type="entry name" value="Spore_GerAC"/>
    <property type="match status" value="1"/>
</dbReference>
<evidence type="ECO:0000256" key="2">
    <source>
        <dbReference type="ARBA" id="ARBA00007886"/>
    </source>
</evidence>
<protein>
    <submittedName>
        <fullName evidence="10">Uncharacterized protein</fullName>
    </submittedName>
</protein>